<proteinExistence type="predicted"/>
<gene>
    <name evidence="3" type="ORF">D477_007519</name>
</gene>
<dbReference type="EMBL" id="ANPE02000099">
    <property type="protein sequence ID" value="EMY34816.1"/>
    <property type="molecule type" value="Genomic_DNA"/>
</dbReference>
<organism evidence="3 4">
    <name type="scientific">Arthrobacter crystallopoietes BAB-32</name>
    <dbReference type="NCBI Taxonomy" id="1246476"/>
    <lineage>
        <taxon>Bacteria</taxon>
        <taxon>Bacillati</taxon>
        <taxon>Actinomycetota</taxon>
        <taxon>Actinomycetes</taxon>
        <taxon>Micrococcales</taxon>
        <taxon>Micrococcaceae</taxon>
        <taxon>Crystallibacter</taxon>
    </lineage>
</organism>
<evidence type="ECO:0000313" key="4">
    <source>
        <dbReference type="Proteomes" id="UP000010729"/>
    </source>
</evidence>
<protein>
    <recommendedName>
        <fullName evidence="2">Helicase XPB/Ssl2 N-terminal domain-containing protein</fullName>
    </recommendedName>
</protein>
<feature type="region of interest" description="Disordered" evidence="1">
    <location>
        <begin position="457"/>
        <end position="482"/>
    </location>
</feature>
<dbReference type="OrthoDB" id="3415124at2"/>
<evidence type="ECO:0000259" key="2">
    <source>
        <dbReference type="Pfam" id="PF13625"/>
    </source>
</evidence>
<name>N1UWR3_9MICC</name>
<evidence type="ECO:0000256" key="1">
    <source>
        <dbReference type="SAM" id="MobiDB-lite"/>
    </source>
</evidence>
<feature type="domain" description="Helicase XPB/Ssl2 N-terminal" evidence="2">
    <location>
        <begin position="601"/>
        <end position="722"/>
    </location>
</feature>
<dbReference type="InterPro" id="IPR032830">
    <property type="entry name" value="XPB/Ssl2_N"/>
</dbReference>
<keyword evidence="4" id="KW-1185">Reference proteome</keyword>
<accession>N1UWR3</accession>
<evidence type="ECO:0000313" key="3">
    <source>
        <dbReference type="EMBL" id="EMY34816.1"/>
    </source>
</evidence>
<sequence>MSSIRALADDLAARSDDELRALFAARPDLCLPPVPDFSALAARACTRVSLQRALEKLSRPELELMETVVLASDVDRGTAVDAQGLAPLLVPVARSPRSPAPLLQRLHALGLLVRRDGQPPAAEPAENNDGGTRLPAYLPLAGLVEVLGPYPAGMGRTHRTLAGLNPQTGSRLAAVADSLRRAGHALPAPTGNEPDADMPSAAAPAEDGKAIAARAAAGQAAASAEHGQAAAAAIEHWLGQPGVWSTLLAAAPAKTPELLERFRSSPVGAVPQAMRTVDAAAPDLQPVPWLLAHGLLVPLDETHVELPRAVGLLLRGGAVANPWHTHPPEAAGPADMRPVRPAIRDNAAFAAVAETLRLVAELLAVAADAPVATLRAGGVGVREVKRVADALHVDAADAGWLLELTAAAGLLVLDVDTSRWTVHGAEAYAALDRPLQWQLLATAWLELGRAPALVASGPGSTPGSASAGAAGPPPGAGRAASSNTPINVLAAEASRPDAPAVRRRLLAALAELAAPPSAPEPAAGTVPAPSAGFVIAYLSWQSPRLQRRFERLVPGMLEEAARLGLLGSGALTELGLLLAEDPAAAAAVLDEKLPAPLSHFMLQADLTAVAPGYLEPSVARELQLLSNAEGRGPAAVHRFSADSIRTALDAGRDAAAILDFLTRHSATGVPQPLRYLVEDTAARHGTVRVGSAVSYLRSEDAELLDDLLADPRAAGLGLRRLAPTV</sequence>
<feature type="non-terminal residue" evidence="3">
    <location>
        <position position="725"/>
    </location>
</feature>
<dbReference type="RefSeq" id="WP_005268355.1">
    <property type="nucleotide sequence ID" value="NZ_ANPE02000099.1"/>
</dbReference>
<reference evidence="3 4" key="1">
    <citation type="journal article" date="2013" name="Genome Announc.">
        <title>Draft Genome Sequence of Arthrobacter crystallopoietes Strain BAB-32, Revealing Genes for Bioremediation.</title>
        <authorList>
            <person name="Joshi M.N."/>
            <person name="Pandit A.S."/>
            <person name="Sharma A."/>
            <person name="Pandya R.V."/>
            <person name="Desai S.M."/>
            <person name="Saxena A.K."/>
            <person name="Bagatharia S.B."/>
        </authorList>
    </citation>
    <scope>NUCLEOTIDE SEQUENCE [LARGE SCALE GENOMIC DNA]</scope>
    <source>
        <strain evidence="3 4">BAB-32</strain>
    </source>
</reference>
<dbReference type="AlphaFoldDB" id="N1UWR3"/>
<comment type="caution">
    <text evidence="3">The sequence shown here is derived from an EMBL/GenBank/DDBJ whole genome shotgun (WGS) entry which is preliminary data.</text>
</comment>
<feature type="region of interest" description="Disordered" evidence="1">
    <location>
        <begin position="184"/>
        <end position="209"/>
    </location>
</feature>
<feature type="compositionally biased region" description="Low complexity" evidence="1">
    <location>
        <begin position="197"/>
        <end position="209"/>
    </location>
</feature>
<dbReference type="Proteomes" id="UP000010729">
    <property type="component" value="Unassembled WGS sequence"/>
</dbReference>
<dbReference type="Pfam" id="PF13625">
    <property type="entry name" value="Helicase_C_3"/>
    <property type="match status" value="1"/>
</dbReference>